<keyword evidence="12" id="KW-1185">Reference proteome</keyword>
<dbReference type="SUPFAM" id="SSF103481">
    <property type="entry name" value="Multidrug resistance efflux transporter EmrE"/>
    <property type="match status" value="2"/>
</dbReference>
<keyword evidence="5 7" id="KW-1133">Transmembrane helix</keyword>
<evidence type="ECO:0000313" key="9">
    <source>
        <dbReference type="EMBL" id="AJA51273.1"/>
    </source>
</evidence>
<reference evidence="10 11" key="3">
    <citation type="journal article" name="Genome Announc.">
        <title>Improved Draft Genome Sequence of Clostridium pasteurianum Strain ATCC 6013 (DSM 525) Using a Hybrid Next-Generation Sequencing Approach.</title>
        <authorList>
            <person name="Pyne M.E."/>
            <person name="Utturkar S."/>
            <person name="Brown S.D."/>
            <person name="Moo-Young M."/>
            <person name="Chung D.A."/>
            <person name="Chou C.P."/>
        </authorList>
    </citation>
    <scope>NUCLEOTIDE SEQUENCE [LARGE SCALE GENOMIC DNA]</scope>
    <source>
        <strain evidence="10 11">ATCC 6013</strain>
    </source>
</reference>
<dbReference type="PATRIC" id="fig|1262449.3.peg.3952"/>
<dbReference type="InterPro" id="IPR051258">
    <property type="entry name" value="Diverse_Substrate_Transporter"/>
</dbReference>
<organism evidence="9 12">
    <name type="scientific">Clostridium pasteurianum DSM 525 = ATCC 6013</name>
    <dbReference type="NCBI Taxonomy" id="1262449"/>
    <lineage>
        <taxon>Bacteria</taxon>
        <taxon>Bacillati</taxon>
        <taxon>Bacillota</taxon>
        <taxon>Clostridia</taxon>
        <taxon>Eubacteriales</taxon>
        <taxon>Clostridiaceae</taxon>
        <taxon>Clostridium</taxon>
    </lineage>
</organism>
<feature type="transmembrane region" description="Helical" evidence="7">
    <location>
        <begin position="103"/>
        <end position="120"/>
    </location>
</feature>
<reference evidence="9 12" key="1">
    <citation type="journal article" date="2015" name="Genome Announc.">
        <title>Complete Genome Sequence of the Nitrogen-Fixing and Solvent-Producing Clostridium pasteurianum DSM 525.</title>
        <authorList>
            <person name="Poehlein A."/>
            <person name="Grosse-Honebrink A."/>
            <person name="Zhang Y."/>
            <person name="Minton N.P."/>
            <person name="Daniel R."/>
        </authorList>
    </citation>
    <scope>NUCLEOTIDE SEQUENCE [LARGE SCALE GENOMIC DNA]</scope>
    <source>
        <strain evidence="9">DSM 525</strain>
        <strain evidence="12">DSM 525 / ATCC 6013</strain>
    </source>
</reference>
<dbReference type="GeneID" id="93073371"/>
<dbReference type="GO" id="GO:0005886">
    <property type="term" value="C:plasma membrane"/>
    <property type="evidence" value="ECO:0007669"/>
    <property type="project" value="UniProtKB-SubCell"/>
</dbReference>
<feature type="transmembrane region" description="Helical" evidence="7">
    <location>
        <begin position="70"/>
        <end position="91"/>
    </location>
</feature>
<gene>
    <name evidence="9" type="ORF">CLPA_c11850</name>
    <name evidence="10" type="ORF">CP6013_01967</name>
</gene>
<dbReference type="RefSeq" id="WP_003448111.1">
    <property type="nucleotide sequence ID" value="NZ_ANZB01000020.1"/>
</dbReference>
<reference evidence="10" key="2">
    <citation type="submission" date="2015-10" db="EMBL/GenBank/DDBJ databases">
        <title>Improved Draft Genome Sequence of Clostridium pasteurianum Strain ATCC 6013 (DSM 525) Using a Hybrid Next-Generation Sequencing Approach.</title>
        <authorList>
            <person name="Pyne M.E."/>
            <person name="Utturkar S.M."/>
            <person name="Brown S.D."/>
            <person name="Moo-Young M."/>
            <person name="Chung D.A."/>
            <person name="Chou P.C."/>
        </authorList>
    </citation>
    <scope>NUCLEOTIDE SEQUENCE</scope>
    <source>
        <strain evidence="10">ATCC 6013</strain>
    </source>
</reference>
<comment type="similarity">
    <text evidence="2">Belongs to the EamA transporter family.</text>
</comment>
<evidence type="ECO:0000256" key="1">
    <source>
        <dbReference type="ARBA" id="ARBA00004651"/>
    </source>
</evidence>
<accession>A0A0H3J8B3</accession>
<evidence type="ECO:0000313" key="11">
    <source>
        <dbReference type="Proteomes" id="UP000028042"/>
    </source>
</evidence>
<feature type="transmembrane region" description="Helical" evidence="7">
    <location>
        <begin position="268"/>
        <end position="285"/>
    </location>
</feature>
<evidence type="ECO:0000313" key="10">
    <source>
        <dbReference type="EMBL" id="KRU12719.1"/>
    </source>
</evidence>
<dbReference type="EMBL" id="JPGY02000001">
    <property type="protein sequence ID" value="KRU12719.1"/>
    <property type="molecule type" value="Genomic_DNA"/>
</dbReference>
<feature type="transmembrane region" description="Helical" evidence="7">
    <location>
        <begin position="127"/>
        <end position="144"/>
    </location>
</feature>
<dbReference type="PANTHER" id="PTHR42920">
    <property type="entry name" value="OS03G0707200 PROTEIN-RELATED"/>
    <property type="match status" value="1"/>
</dbReference>
<dbReference type="Gene3D" id="1.10.3730.20">
    <property type="match status" value="1"/>
</dbReference>
<sequence>MKKQVVKANLLLLLAAAIWGFAFVAQRVGMKYIGAFTFNAVRFALGSISLIPLILFYNNKNTLKNKKGDLKHVFTAGVLAGILLFIAASLQQVGLLGTTAGKAAFVTGLYIVFVPIMGIFLKQYIGINSWAGAIIAIMGLYFLCVTEKLSISYSDFLELLCAFFFAIHILVIDYLSQRVDTLKLAFFQFSTCSILSLITAISFENITINGILQASIPIIYGGICSVGIAYTLQIVAQKHAEPSHAAIILSMEAFFGTIGGFIILKEHLGVKGILGCALMLIGMLLSQAKISKNDDVAV</sequence>
<feature type="transmembrane region" description="Helical" evidence="7">
    <location>
        <begin position="244"/>
        <end position="262"/>
    </location>
</feature>
<dbReference type="Proteomes" id="UP000030905">
    <property type="component" value="Chromosome"/>
</dbReference>
<protein>
    <submittedName>
        <fullName evidence="9">Transporter protein</fullName>
    </submittedName>
</protein>
<name>A0A0H3J8B3_CLOPA</name>
<proteinExistence type="inferred from homology"/>
<evidence type="ECO:0000313" key="12">
    <source>
        <dbReference type="Proteomes" id="UP000030905"/>
    </source>
</evidence>
<feature type="transmembrane region" description="Helical" evidence="7">
    <location>
        <begin position="214"/>
        <end position="232"/>
    </location>
</feature>
<dbReference type="Proteomes" id="UP000028042">
    <property type="component" value="Unassembled WGS sequence"/>
</dbReference>
<dbReference type="KEGG" id="cpat:CLPA_c11850"/>
<evidence type="ECO:0000256" key="2">
    <source>
        <dbReference type="ARBA" id="ARBA00007362"/>
    </source>
</evidence>
<feature type="transmembrane region" description="Helical" evidence="7">
    <location>
        <begin position="35"/>
        <end position="58"/>
    </location>
</feature>
<dbReference type="InterPro" id="IPR000620">
    <property type="entry name" value="EamA_dom"/>
</dbReference>
<dbReference type="Pfam" id="PF00892">
    <property type="entry name" value="EamA"/>
    <property type="match status" value="2"/>
</dbReference>
<feature type="transmembrane region" description="Helical" evidence="7">
    <location>
        <begin position="156"/>
        <end position="175"/>
    </location>
</feature>
<dbReference type="eggNOG" id="COG0697">
    <property type="taxonomic scope" value="Bacteria"/>
</dbReference>
<evidence type="ECO:0000256" key="3">
    <source>
        <dbReference type="ARBA" id="ARBA00022475"/>
    </source>
</evidence>
<evidence type="ECO:0000256" key="7">
    <source>
        <dbReference type="SAM" id="Phobius"/>
    </source>
</evidence>
<feature type="transmembrane region" description="Helical" evidence="7">
    <location>
        <begin position="182"/>
        <end position="202"/>
    </location>
</feature>
<comment type="subcellular location">
    <subcellularLocation>
        <location evidence="1">Cell membrane</location>
        <topology evidence="1">Multi-pass membrane protein</topology>
    </subcellularLocation>
</comment>
<keyword evidence="6 7" id="KW-0472">Membrane</keyword>
<evidence type="ECO:0000256" key="5">
    <source>
        <dbReference type="ARBA" id="ARBA00022989"/>
    </source>
</evidence>
<keyword evidence="3" id="KW-1003">Cell membrane</keyword>
<feature type="domain" description="EamA" evidence="8">
    <location>
        <begin position="8"/>
        <end position="143"/>
    </location>
</feature>
<evidence type="ECO:0000259" key="8">
    <source>
        <dbReference type="Pfam" id="PF00892"/>
    </source>
</evidence>
<evidence type="ECO:0000256" key="6">
    <source>
        <dbReference type="ARBA" id="ARBA00023136"/>
    </source>
</evidence>
<evidence type="ECO:0000256" key="4">
    <source>
        <dbReference type="ARBA" id="ARBA00022692"/>
    </source>
</evidence>
<dbReference type="EMBL" id="CP009268">
    <property type="protein sequence ID" value="AJA51273.1"/>
    <property type="molecule type" value="Genomic_DNA"/>
</dbReference>
<dbReference type="AlphaFoldDB" id="A0A0H3J8B3"/>
<dbReference type="KEGG" id="cpae:CPAST_c11850"/>
<dbReference type="PANTHER" id="PTHR42920:SF5">
    <property type="entry name" value="EAMA DOMAIN-CONTAINING PROTEIN"/>
    <property type="match status" value="1"/>
</dbReference>
<keyword evidence="4 7" id="KW-0812">Transmembrane</keyword>
<dbReference type="InterPro" id="IPR037185">
    <property type="entry name" value="EmrE-like"/>
</dbReference>
<feature type="domain" description="EamA" evidence="8">
    <location>
        <begin position="155"/>
        <end position="285"/>
    </location>
</feature>